<name>A0A505DNS6_9ACTN</name>
<dbReference type="RefSeq" id="WP_119099507.1">
    <property type="nucleotide sequence ID" value="NZ_QXMJ01000071.1"/>
</dbReference>
<protein>
    <submittedName>
        <fullName evidence="1">Uncharacterized protein</fullName>
    </submittedName>
</protein>
<comment type="caution">
    <text evidence="1">The sequence shown here is derived from an EMBL/GenBank/DDBJ whole genome shotgun (WGS) entry which is preliminary data.</text>
</comment>
<organism evidence="1 2">
    <name type="scientific">Streptomyces sporangiiformans</name>
    <dbReference type="NCBI Taxonomy" id="2315329"/>
    <lineage>
        <taxon>Bacteria</taxon>
        <taxon>Bacillati</taxon>
        <taxon>Actinomycetota</taxon>
        <taxon>Actinomycetes</taxon>
        <taxon>Kitasatosporales</taxon>
        <taxon>Streptomycetaceae</taxon>
        <taxon>Streptomyces</taxon>
    </lineage>
</organism>
<dbReference type="AlphaFoldDB" id="A0A505DNS6"/>
<proteinExistence type="predicted"/>
<dbReference type="OrthoDB" id="5464610at2"/>
<dbReference type="EMBL" id="VCHX02000071">
    <property type="protein sequence ID" value="TPQ22889.1"/>
    <property type="molecule type" value="Genomic_DNA"/>
</dbReference>
<reference evidence="1 2" key="1">
    <citation type="submission" date="2019-06" db="EMBL/GenBank/DDBJ databases">
        <title>Streptomyces sporangiiformans sp. nov., a novel actinomycete isolated from soil in Mount Song.</title>
        <authorList>
            <person name="Han L."/>
        </authorList>
    </citation>
    <scope>NUCLEOTIDE SEQUENCE [LARGE SCALE GENOMIC DNA]</scope>
    <source>
        <strain evidence="1 2">NEAU-SSA 1</strain>
    </source>
</reference>
<sequence length="465" mass="53124">MSAITYDVKTNGKVQPTDKEQADIARAFENTPPVFQLLSQLRTRRFGRGFTYETGEEEIHPATGLPQLLPEGEFKYKSTVDPTPLTEVQEALVLWAAGGPNGQIVMDLPCGVDMATFLCVAGRTIPGPCNDSQVHFFLVNDRGTFFWKPTRKREKPVEIEGPDDYYKILQWYRDGLVQLSDRRIDLSWGVPNRLMGAWQWNFNKPGTSIIIPVGEIALEQINLLLTFYEWAGWYIVDDDGEPNVGADFLREHPKLTLPYPHKKFEELCLQASDYVVGHAIGNAKLAAEALGLGYWNFCGFAEDLVLGSLPEIANGLGFKYNEVNGQRYSIGREDVFESWGYPAPWWDSIDELVDSVVDYRYGKKGDFFGKGGPSGSDLDELPFKREQLESFRGNPRLRYEDWTIEAVKRDVRHNVEKYGRYPVNFSPMQCNFMIQLHNVDSAYYDKFYVPGYITDRIRNQDATWH</sequence>
<accession>A0A505DNS6</accession>
<dbReference type="Proteomes" id="UP000317378">
    <property type="component" value="Unassembled WGS sequence"/>
</dbReference>
<gene>
    <name evidence="1" type="ORF">FGD71_006945</name>
</gene>
<evidence type="ECO:0000313" key="2">
    <source>
        <dbReference type="Proteomes" id="UP000317378"/>
    </source>
</evidence>
<evidence type="ECO:0000313" key="1">
    <source>
        <dbReference type="EMBL" id="TPQ22889.1"/>
    </source>
</evidence>
<keyword evidence="2" id="KW-1185">Reference proteome</keyword>